<reference evidence="3 4" key="1">
    <citation type="submission" date="2023-12" db="EMBL/GenBank/DDBJ databases">
        <title>Gut-associated functions are favored during microbiome assembly across C. elegans life.</title>
        <authorList>
            <person name="Zimmermann J."/>
        </authorList>
    </citation>
    <scope>NUCLEOTIDE SEQUENCE [LARGE SCALE GENOMIC DNA]</scope>
    <source>
        <strain evidence="3 4">JUb134</strain>
    </source>
</reference>
<dbReference type="EMBL" id="JBBGZA010000001">
    <property type="protein sequence ID" value="MEJ5095178.1"/>
    <property type="molecule type" value="Genomic_DNA"/>
</dbReference>
<organism evidence="3 4">
    <name type="scientific">Sphingomonas molluscorum</name>
    <dbReference type="NCBI Taxonomy" id="418184"/>
    <lineage>
        <taxon>Bacteria</taxon>
        <taxon>Pseudomonadati</taxon>
        <taxon>Pseudomonadota</taxon>
        <taxon>Alphaproteobacteria</taxon>
        <taxon>Sphingomonadales</taxon>
        <taxon>Sphingomonadaceae</taxon>
        <taxon>Sphingomonas</taxon>
    </lineage>
</organism>
<comment type="caution">
    <text evidence="3">The sequence shown here is derived from an EMBL/GenBank/DDBJ whole genome shotgun (WGS) entry which is preliminary data.</text>
</comment>
<sequence length="143" mass="16390">MKSLLKKAGLGVALAATALTASAPAEAQRYRGGYYPHGGYHGYYPGYRGYRGRSSAGPAIAAGVVGVVLGAALASSANDRRYRDRYYRDRGYAYDYDDRYYRERGYYPADGYYAYRYRDHRQCWDEQRFDPYYGYPVRVRVCN</sequence>
<feature type="transmembrane region" description="Helical" evidence="1">
    <location>
        <begin position="56"/>
        <end position="75"/>
    </location>
</feature>
<evidence type="ECO:0000313" key="3">
    <source>
        <dbReference type="EMBL" id="MEJ5095178.1"/>
    </source>
</evidence>
<dbReference type="RefSeq" id="WP_132881965.1">
    <property type="nucleotide sequence ID" value="NZ_JBBGZA010000001.1"/>
</dbReference>
<feature type="signal peptide" evidence="2">
    <location>
        <begin position="1"/>
        <end position="27"/>
    </location>
</feature>
<evidence type="ECO:0000256" key="1">
    <source>
        <dbReference type="SAM" id="Phobius"/>
    </source>
</evidence>
<name>A0ABU8Q6Q5_9SPHN</name>
<keyword evidence="1" id="KW-0812">Transmembrane</keyword>
<feature type="chain" id="PRO_5045923194" evidence="2">
    <location>
        <begin position="28"/>
        <end position="143"/>
    </location>
</feature>
<keyword evidence="4" id="KW-1185">Reference proteome</keyword>
<dbReference type="Proteomes" id="UP001380365">
    <property type="component" value="Unassembled WGS sequence"/>
</dbReference>
<keyword evidence="1" id="KW-0472">Membrane</keyword>
<proteinExistence type="predicted"/>
<evidence type="ECO:0000256" key="2">
    <source>
        <dbReference type="SAM" id="SignalP"/>
    </source>
</evidence>
<evidence type="ECO:0000313" key="4">
    <source>
        <dbReference type="Proteomes" id="UP001380365"/>
    </source>
</evidence>
<keyword evidence="1" id="KW-1133">Transmembrane helix</keyword>
<gene>
    <name evidence="3" type="ORF">WH159_11605</name>
</gene>
<accession>A0ABU8Q6Q5</accession>
<keyword evidence="2" id="KW-0732">Signal</keyword>
<protein>
    <submittedName>
        <fullName evidence="3">Uncharacterized protein</fullName>
    </submittedName>
</protein>